<dbReference type="InterPro" id="IPR045462">
    <property type="entry name" value="aa-tRNA-synth_I_cd-bd"/>
</dbReference>
<keyword evidence="4 11" id="KW-0436">Ligase</keyword>
<dbReference type="PANTHER" id="PTHR43311:SF2">
    <property type="entry name" value="GLUTAMATE--TRNA LIGASE, MITOCHONDRIAL-RELATED"/>
    <property type="match status" value="1"/>
</dbReference>
<keyword evidence="7 11" id="KW-0648">Protein biosynthesis</keyword>
<evidence type="ECO:0000256" key="4">
    <source>
        <dbReference type="ARBA" id="ARBA00022598"/>
    </source>
</evidence>
<evidence type="ECO:0000259" key="12">
    <source>
        <dbReference type="Pfam" id="PF00749"/>
    </source>
</evidence>
<evidence type="ECO:0000313" key="14">
    <source>
        <dbReference type="EMBL" id="CAG8571956.1"/>
    </source>
</evidence>
<dbReference type="EC" id="6.1.1.17" evidence="3"/>
<evidence type="ECO:0000313" key="15">
    <source>
        <dbReference type="Proteomes" id="UP000789375"/>
    </source>
</evidence>
<organism evidence="14 15">
    <name type="scientific">Funneliformis mosseae</name>
    <name type="common">Endomycorrhizal fungus</name>
    <name type="synonym">Glomus mosseae</name>
    <dbReference type="NCBI Taxonomy" id="27381"/>
    <lineage>
        <taxon>Eukaryota</taxon>
        <taxon>Fungi</taxon>
        <taxon>Fungi incertae sedis</taxon>
        <taxon>Mucoromycota</taxon>
        <taxon>Glomeromycotina</taxon>
        <taxon>Glomeromycetes</taxon>
        <taxon>Glomerales</taxon>
        <taxon>Glomeraceae</taxon>
        <taxon>Funneliformis</taxon>
    </lineage>
</organism>
<dbReference type="GO" id="GO:0005739">
    <property type="term" value="C:mitochondrion"/>
    <property type="evidence" value="ECO:0007669"/>
    <property type="project" value="UniProtKB-SubCell"/>
</dbReference>
<evidence type="ECO:0000256" key="7">
    <source>
        <dbReference type="ARBA" id="ARBA00022917"/>
    </source>
</evidence>
<dbReference type="InterPro" id="IPR008925">
    <property type="entry name" value="aa_tRNA-synth_I_cd-bd_sf"/>
</dbReference>
<dbReference type="InterPro" id="IPR004527">
    <property type="entry name" value="Glu-tRNA-ligase_bac/mito"/>
</dbReference>
<keyword evidence="6 11" id="KW-0067">ATP-binding</keyword>
<evidence type="ECO:0000256" key="1">
    <source>
        <dbReference type="ARBA" id="ARBA00004173"/>
    </source>
</evidence>
<evidence type="ECO:0000256" key="11">
    <source>
        <dbReference type="RuleBase" id="RU363037"/>
    </source>
</evidence>
<dbReference type="FunFam" id="3.40.50.620:FF:000045">
    <property type="entry name" value="Glutamate--tRNA ligase, mitochondrial"/>
    <property type="match status" value="1"/>
</dbReference>
<accession>A0A9N9BLA0</accession>
<feature type="domain" description="Glutamyl/glutaminyl-tRNA synthetase class Ib catalytic" evidence="12">
    <location>
        <begin position="25"/>
        <end position="344"/>
    </location>
</feature>
<dbReference type="PROSITE" id="PS00178">
    <property type="entry name" value="AA_TRNA_LIGASE_I"/>
    <property type="match status" value="1"/>
</dbReference>
<dbReference type="Pfam" id="PF00749">
    <property type="entry name" value="tRNA-synt_1c"/>
    <property type="match status" value="1"/>
</dbReference>
<evidence type="ECO:0000259" key="13">
    <source>
        <dbReference type="Pfam" id="PF19269"/>
    </source>
</evidence>
<dbReference type="InterPro" id="IPR014729">
    <property type="entry name" value="Rossmann-like_a/b/a_fold"/>
</dbReference>
<evidence type="ECO:0000256" key="10">
    <source>
        <dbReference type="ARBA" id="ARBA00072917"/>
    </source>
</evidence>
<reference evidence="14" key="1">
    <citation type="submission" date="2021-06" db="EMBL/GenBank/DDBJ databases">
        <authorList>
            <person name="Kallberg Y."/>
            <person name="Tangrot J."/>
            <person name="Rosling A."/>
        </authorList>
    </citation>
    <scope>NUCLEOTIDE SEQUENCE</scope>
    <source>
        <strain evidence="14">87-6 pot B 2015</strain>
    </source>
</reference>
<keyword evidence="5 11" id="KW-0547">Nucleotide-binding</keyword>
<dbReference type="InterPro" id="IPR020751">
    <property type="entry name" value="aa-tRNA-synth_I_codon-bd_sub2"/>
</dbReference>
<comment type="similarity">
    <text evidence="2">Belongs to the class-I aminoacyl-tRNA synthetase family. Glutamate--tRNA ligase type 1 subfamily.</text>
</comment>
<evidence type="ECO:0000256" key="8">
    <source>
        <dbReference type="ARBA" id="ARBA00023146"/>
    </source>
</evidence>
<evidence type="ECO:0000256" key="3">
    <source>
        <dbReference type="ARBA" id="ARBA00012835"/>
    </source>
</evidence>
<comment type="subcellular location">
    <subcellularLocation>
        <location evidence="1">Mitochondrion</location>
    </subcellularLocation>
</comment>
<evidence type="ECO:0000256" key="9">
    <source>
        <dbReference type="ARBA" id="ARBA00030865"/>
    </source>
</evidence>
<dbReference type="SUPFAM" id="SSF52374">
    <property type="entry name" value="Nucleotidylyl transferase"/>
    <property type="match status" value="1"/>
</dbReference>
<dbReference type="InterPro" id="IPR020058">
    <property type="entry name" value="Glu/Gln-tRNA-synth_Ib_cat-dom"/>
</dbReference>
<evidence type="ECO:0000256" key="2">
    <source>
        <dbReference type="ARBA" id="ARBA00007894"/>
    </source>
</evidence>
<dbReference type="InterPro" id="IPR033910">
    <property type="entry name" value="GluRS_core"/>
</dbReference>
<dbReference type="Proteomes" id="UP000789375">
    <property type="component" value="Unassembled WGS sequence"/>
</dbReference>
<gene>
    <name evidence="14" type="ORF">FMOSSE_LOCUS7501</name>
</gene>
<sequence>MTLFKQIYKRNLYATGSKIDYKIPVRVRFAPSPTGYLHLGGLRTALFNYLLARKTGGKFLLRIEDTDRTRFVTDSVDNLLSVLSWAGLSFDELDEGSGNNESPRLFYQSERTKIYKSHVDKLINDGNAYRCFCTLERLKEIRIKAQRSGKGVVYDRHCLHLSQKEIEQKLAQGIPFTIRLKTPNGVVIINDLVHGNVEFNDKHIDDAILLKSDGYPTYHLANVIDDHSMGITHVLRGEEWLSSTPKHIILYKLFGWELPNFVHLPLLLNTDKSKLSKRSGDINVEDFANKGYLPEALINFVALLGWSPVNSKNDVFTMEELISEFTLEHLGHSGTIVMREKLDWLNKQHILRKTESGGGLKDLVNLLKPSVNERFAEKLKSTKDKYRLEDEYLTNVITVMKDRIRNIKDIPELCEYFFIEPNYHLKDSRLLRKKIPDDILKTISNLSLTKLNEFKDDELEFQVDKIKSMIQSIATQTGYKQNLIMMTLRYIITGIKVGAGVAETMKTIGKEACLKRINKVLASLNN</sequence>
<dbReference type="Pfam" id="PF19269">
    <property type="entry name" value="Anticodon_2"/>
    <property type="match status" value="1"/>
</dbReference>
<dbReference type="GO" id="GO:0006424">
    <property type="term" value="P:glutamyl-tRNA aminoacylation"/>
    <property type="evidence" value="ECO:0007669"/>
    <property type="project" value="InterPro"/>
</dbReference>
<dbReference type="GO" id="GO:0004818">
    <property type="term" value="F:glutamate-tRNA ligase activity"/>
    <property type="evidence" value="ECO:0007669"/>
    <property type="project" value="UniProtKB-EC"/>
</dbReference>
<dbReference type="NCBIfam" id="TIGR00464">
    <property type="entry name" value="gltX_bact"/>
    <property type="match status" value="1"/>
</dbReference>
<dbReference type="PRINTS" id="PR00987">
    <property type="entry name" value="TRNASYNTHGLU"/>
</dbReference>
<comment type="caution">
    <text evidence="14">The sequence shown here is derived from an EMBL/GenBank/DDBJ whole genome shotgun (WGS) entry which is preliminary data.</text>
</comment>
<evidence type="ECO:0000256" key="5">
    <source>
        <dbReference type="ARBA" id="ARBA00022741"/>
    </source>
</evidence>
<dbReference type="Gene3D" id="3.40.50.620">
    <property type="entry name" value="HUPs"/>
    <property type="match status" value="1"/>
</dbReference>
<dbReference type="InterPro" id="IPR001412">
    <property type="entry name" value="aa-tRNA-synth_I_CS"/>
</dbReference>
<name>A0A9N9BLA0_FUNMO</name>
<dbReference type="GO" id="GO:0005524">
    <property type="term" value="F:ATP binding"/>
    <property type="evidence" value="ECO:0007669"/>
    <property type="project" value="UniProtKB-KW"/>
</dbReference>
<protein>
    <recommendedName>
        <fullName evidence="10">Glutamate--tRNA ligase, mitochondrial</fullName>
        <ecNumber evidence="3">6.1.1.17</ecNumber>
    </recommendedName>
    <alternativeName>
        <fullName evidence="9">Glutamyl-tRNA synthetase</fullName>
    </alternativeName>
</protein>
<keyword evidence="8 11" id="KW-0030">Aminoacyl-tRNA synthetase</keyword>
<evidence type="ECO:0000256" key="6">
    <source>
        <dbReference type="ARBA" id="ARBA00022840"/>
    </source>
</evidence>
<feature type="domain" description="Aminoacyl-tRNA synthetase class I anticodon-binding" evidence="13">
    <location>
        <begin position="375"/>
        <end position="521"/>
    </location>
</feature>
<proteinExistence type="inferred from homology"/>
<dbReference type="SUPFAM" id="SSF48163">
    <property type="entry name" value="An anticodon-binding domain of class I aminoacyl-tRNA synthetases"/>
    <property type="match status" value="1"/>
</dbReference>
<dbReference type="InterPro" id="IPR049940">
    <property type="entry name" value="GluQ/Sye"/>
</dbReference>
<dbReference type="GO" id="GO:0008270">
    <property type="term" value="F:zinc ion binding"/>
    <property type="evidence" value="ECO:0007669"/>
    <property type="project" value="InterPro"/>
</dbReference>
<dbReference type="HAMAP" id="MF_00022">
    <property type="entry name" value="Glu_tRNA_synth_type1"/>
    <property type="match status" value="1"/>
</dbReference>
<dbReference type="InterPro" id="IPR000924">
    <property type="entry name" value="Glu/Gln-tRNA-synth"/>
</dbReference>
<dbReference type="PANTHER" id="PTHR43311">
    <property type="entry name" value="GLUTAMATE--TRNA LIGASE"/>
    <property type="match status" value="1"/>
</dbReference>
<dbReference type="EMBL" id="CAJVPP010001765">
    <property type="protein sequence ID" value="CAG8571956.1"/>
    <property type="molecule type" value="Genomic_DNA"/>
</dbReference>
<dbReference type="CDD" id="cd00808">
    <property type="entry name" value="GluRS_core"/>
    <property type="match status" value="1"/>
</dbReference>
<dbReference type="AlphaFoldDB" id="A0A9N9BLA0"/>
<dbReference type="GO" id="GO:0000049">
    <property type="term" value="F:tRNA binding"/>
    <property type="evidence" value="ECO:0007669"/>
    <property type="project" value="InterPro"/>
</dbReference>
<keyword evidence="15" id="KW-1185">Reference proteome</keyword>
<dbReference type="Gene3D" id="1.10.10.350">
    <property type="match status" value="1"/>
</dbReference>